<comment type="caution">
    <text evidence="3">The sequence shown here is derived from an EMBL/GenBank/DDBJ whole genome shotgun (WGS) entry which is preliminary data.</text>
</comment>
<gene>
    <name evidence="3" type="ORF">BE21_43905</name>
</gene>
<keyword evidence="2" id="KW-0732">Signal</keyword>
<dbReference type="AlphaFoldDB" id="A0A150TJN5"/>
<accession>A0A150TJN5</accession>
<name>A0A150TJN5_SORCE</name>
<feature type="signal peptide" evidence="2">
    <location>
        <begin position="1"/>
        <end position="19"/>
    </location>
</feature>
<feature type="compositionally biased region" description="Low complexity" evidence="1">
    <location>
        <begin position="22"/>
        <end position="66"/>
    </location>
</feature>
<evidence type="ECO:0000313" key="3">
    <source>
        <dbReference type="EMBL" id="KYG04923.1"/>
    </source>
</evidence>
<feature type="chain" id="PRO_5007569659" description="Secreted protein" evidence="2">
    <location>
        <begin position="20"/>
        <end position="319"/>
    </location>
</feature>
<feature type="region of interest" description="Disordered" evidence="1">
    <location>
        <begin position="22"/>
        <end position="80"/>
    </location>
</feature>
<evidence type="ECO:0008006" key="5">
    <source>
        <dbReference type="Google" id="ProtNLM"/>
    </source>
</evidence>
<dbReference type="PROSITE" id="PS51257">
    <property type="entry name" value="PROKAR_LIPOPROTEIN"/>
    <property type="match status" value="1"/>
</dbReference>
<evidence type="ECO:0000256" key="2">
    <source>
        <dbReference type="SAM" id="SignalP"/>
    </source>
</evidence>
<proteinExistence type="predicted"/>
<dbReference type="Proteomes" id="UP000075502">
    <property type="component" value="Unassembled WGS sequence"/>
</dbReference>
<evidence type="ECO:0000313" key="4">
    <source>
        <dbReference type="Proteomes" id="UP000075502"/>
    </source>
</evidence>
<protein>
    <recommendedName>
        <fullName evidence="5">Secreted protein</fullName>
    </recommendedName>
</protein>
<reference evidence="3 4" key="1">
    <citation type="submission" date="2014-02" db="EMBL/GenBank/DDBJ databases">
        <title>The small core and large imbalanced accessory genome model reveals a collaborative survival strategy of Sorangium cellulosum strains in nature.</title>
        <authorList>
            <person name="Han K."/>
            <person name="Peng R."/>
            <person name="Blom J."/>
            <person name="Li Y.-Z."/>
        </authorList>
    </citation>
    <scope>NUCLEOTIDE SEQUENCE [LARGE SCALE GENOMIC DNA]</scope>
    <source>
        <strain evidence="3 4">So0007-03</strain>
    </source>
</reference>
<dbReference type="EMBL" id="JEME01002233">
    <property type="protein sequence ID" value="KYG04923.1"/>
    <property type="molecule type" value="Genomic_DNA"/>
</dbReference>
<sequence>MERLNVPSALLVLTFAGCAAPAAPSTAQRSAPPDPAARASTTAAGGAGASTVATGANAPAASTSTAPPAPPPAPRTWDLGTPNAVDLARLDELVGAFRDRRLDGQLVDLSTPARALGASPREADGIAQVAPWRAEQLEANLDEDDDLERVVNIVACGTADGAPPDTMPDPSFPSAKQCRGDLIHMVAWLDPGPTGARAVGYQHLSLPYDVNGDAGVTVRAEPVHTGKHQDTILRTHLRLEAGTTEVTDEIHVYALRKGRIEKILDHQNYWTRSHVGGNDVGHPASMDLVGKPPRVLEVTDDVTGKKTRLRFDPTSFRYR</sequence>
<evidence type="ECO:0000256" key="1">
    <source>
        <dbReference type="SAM" id="MobiDB-lite"/>
    </source>
</evidence>
<organism evidence="3 4">
    <name type="scientific">Sorangium cellulosum</name>
    <name type="common">Polyangium cellulosum</name>
    <dbReference type="NCBI Taxonomy" id="56"/>
    <lineage>
        <taxon>Bacteria</taxon>
        <taxon>Pseudomonadati</taxon>
        <taxon>Myxococcota</taxon>
        <taxon>Polyangia</taxon>
        <taxon>Polyangiales</taxon>
        <taxon>Polyangiaceae</taxon>
        <taxon>Sorangium</taxon>
    </lineage>
</organism>